<accession>A0A5A8CLA2</accession>
<name>A0A5A8CLA2_CAFRO</name>
<evidence type="ECO:0000313" key="4">
    <source>
        <dbReference type="EMBL" id="KAA0177861.1"/>
    </source>
</evidence>
<gene>
    <name evidence="2" type="ORF">CROE0942_LOCUS3602</name>
    <name evidence="4" type="ORF">FNF27_00409</name>
    <name evidence="3" type="ORF">FNF31_06453</name>
</gene>
<evidence type="ECO:0000313" key="3">
    <source>
        <dbReference type="EMBL" id="KAA0153519.1"/>
    </source>
</evidence>
<dbReference type="Proteomes" id="UP000325113">
    <property type="component" value="Unassembled WGS sequence"/>
</dbReference>
<proteinExistence type="predicted"/>
<dbReference type="SUPFAM" id="SSF52047">
    <property type="entry name" value="RNI-like"/>
    <property type="match status" value="1"/>
</dbReference>
<dbReference type="EMBL" id="VLTO01000002">
    <property type="protein sequence ID" value="KAA0177861.1"/>
    <property type="molecule type" value="Genomic_DNA"/>
</dbReference>
<feature type="region of interest" description="Disordered" evidence="1">
    <location>
        <begin position="129"/>
        <end position="148"/>
    </location>
</feature>
<protein>
    <submittedName>
        <fullName evidence="3">Uncharacterized protein</fullName>
    </submittedName>
</protein>
<organism evidence="3 6">
    <name type="scientific">Cafeteria roenbergensis</name>
    <name type="common">Marine flagellate</name>
    <dbReference type="NCBI Taxonomy" id="33653"/>
    <lineage>
        <taxon>Eukaryota</taxon>
        <taxon>Sar</taxon>
        <taxon>Stramenopiles</taxon>
        <taxon>Bigyra</taxon>
        <taxon>Opalozoa</taxon>
        <taxon>Bicosoecida</taxon>
        <taxon>Cafeteriaceae</taxon>
        <taxon>Cafeteria</taxon>
    </lineage>
</organism>
<sequence length="315" mass="31975">MASATSRPAAADDGIPTVPLDEWTEAALKTALASAGSAATVDLGASASDHANLVLAEAAVPGLVGRVRVLDLSECEVGPEPVSQPLWPQLRELHLQGAVVAQGFLSPSAPFSRVHTLLLSGADIDGFTSAGDSDDDDASEDGGEDEPVVAPDLAKAFPALQHLDMSDCRVSDAAMTSLRLPASLQSLDLSGTPLSSAATLADLAKRLPRLSALSLADTPLSHGSAAKCKAEALKAFPSLVALNGARIGAAGLRRAAGEAACCSGASDVAFRDASSCSCLEGEPCVDPENCVNWADRFKVAALAKERGGIGAGRRA</sequence>
<feature type="compositionally biased region" description="Acidic residues" evidence="1">
    <location>
        <begin position="132"/>
        <end position="147"/>
    </location>
</feature>
<dbReference type="Proteomes" id="UP000322899">
    <property type="component" value="Unassembled WGS sequence"/>
</dbReference>
<dbReference type="EMBL" id="VLTM01000099">
    <property type="protein sequence ID" value="KAA0153519.1"/>
    <property type="molecule type" value="Genomic_DNA"/>
</dbReference>
<dbReference type="OrthoDB" id="73831at2759"/>
<evidence type="ECO:0000313" key="5">
    <source>
        <dbReference type="Proteomes" id="UP000322899"/>
    </source>
</evidence>
<evidence type="ECO:0000313" key="6">
    <source>
        <dbReference type="Proteomes" id="UP000325113"/>
    </source>
</evidence>
<reference evidence="5 6" key="1">
    <citation type="submission" date="2019-07" db="EMBL/GenBank/DDBJ databases">
        <title>Genomes of Cafeteria roenbergensis.</title>
        <authorList>
            <person name="Fischer M.G."/>
            <person name="Hackl T."/>
            <person name="Roman M."/>
        </authorList>
    </citation>
    <scope>NUCLEOTIDE SEQUENCE [LARGE SCALE GENOMIC DNA]</scope>
    <source>
        <strain evidence="3 6">Cflag</strain>
        <strain evidence="4 5">E4-10P</strain>
    </source>
</reference>
<dbReference type="EMBL" id="HBET01005514">
    <property type="protein sequence ID" value="CAD8559266.1"/>
    <property type="molecule type" value="Transcribed_RNA"/>
</dbReference>
<dbReference type="Pfam" id="PF13516">
    <property type="entry name" value="LRR_6"/>
    <property type="match status" value="1"/>
</dbReference>
<evidence type="ECO:0000313" key="2">
    <source>
        <dbReference type="EMBL" id="CAD8559266.1"/>
    </source>
</evidence>
<reference evidence="2" key="2">
    <citation type="submission" date="2021-01" db="EMBL/GenBank/DDBJ databases">
        <authorList>
            <person name="Corre E."/>
            <person name="Pelletier E."/>
            <person name="Niang G."/>
            <person name="Scheremetjew M."/>
            <person name="Finn R."/>
            <person name="Kale V."/>
            <person name="Holt S."/>
            <person name="Cochrane G."/>
            <person name="Meng A."/>
            <person name="Brown T."/>
            <person name="Cohen L."/>
        </authorList>
    </citation>
    <scope>NUCLEOTIDE SEQUENCE</scope>
    <source>
        <strain evidence="2">E4-10</strain>
    </source>
</reference>
<dbReference type="InterPro" id="IPR032675">
    <property type="entry name" value="LRR_dom_sf"/>
</dbReference>
<dbReference type="AlphaFoldDB" id="A0A5A8CLA2"/>
<dbReference type="InterPro" id="IPR001611">
    <property type="entry name" value="Leu-rich_rpt"/>
</dbReference>
<evidence type="ECO:0000256" key="1">
    <source>
        <dbReference type="SAM" id="MobiDB-lite"/>
    </source>
</evidence>
<dbReference type="Gene3D" id="3.80.10.10">
    <property type="entry name" value="Ribonuclease Inhibitor"/>
    <property type="match status" value="1"/>
</dbReference>